<dbReference type="RefSeq" id="XP_003172315.1">
    <property type="nucleotide sequence ID" value="XM_003172267.1"/>
</dbReference>
<gene>
    <name evidence="1" type="ORF">MGYG_04904</name>
</gene>
<organism evidence="2">
    <name type="scientific">Arthroderma gypseum (strain ATCC MYA-4604 / CBS 118893)</name>
    <name type="common">Microsporum gypseum</name>
    <dbReference type="NCBI Taxonomy" id="535722"/>
    <lineage>
        <taxon>Eukaryota</taxon>
        <taxon>Fungi</taxon>
        <taxon>Dikarya</taxon>
        <taxon>Ascomycota</taxon>
        <taxon>Pezizomycotina</taxon>
        <taxon>Eurotiomycetes</taxon>
        <taxon>Eurotiomycetidae</taxon>
        <taxon>Onygenales</taxon>
        <taxon>Arthrodermataceae</taxon>
        <taxon>Nannizzia</taxon>
    </lineage>
</organism>
<keyword evidence="2" id="KW-1185">Reference proteome</keyword>
<dbReference type="HOGENOM" id="CLU_2426591_0_0_1"/>
<evidence type="ECO:0000313" key="2">
    <source>
        <dbReference type="Proteomes" id="UP000002669"/>
    </source>
</evidence>
<evidence type="ECO:0000313" key="1">
    <source>
        <dbReference type="EMBL" id="EFR01904.1"/>
    </source>
</evidence>
<dbReference type="GeneID" id="10027584"/>
<dbReference type="EMBL" id="DS989825">
    <property type="protein sequence ID" value="EFR01904.1"/>
    <property type="molecule type" value="Genomic_DNA"/>
</dbReference>
<name>E4UXF6_ARTGP</name>
<protein>
    <submittedName>
        <fullName evidence="1">Uncharacterized protein</fullName>
    </submittedName>
</protein>
<dbReference type="Proteomes" id="UP000002669">
    <property type="component" value="Unassembled WGS sequence"/>
</dbReference>
<proteinExistence type="predicted"/>
<sequence length="91" mass="10576">MSSSHRKLYLEKDVNMEYANRQNKDTIYVLVNKPKATVSCRKNFAVSTYQIYNYLHSIGAIIRSLNEFSMHVCFWLDSTATHLQEPAMVTL</sequence>
<dbReference type="AlphaFoldDB" id="E4UXF6"/>
<accession>E4UXF6</accession>
<dbReference type="VEuPathDB" id="FungiDB:MGYG_04904"/>
<reference evidence="2" key="1">
    <citation type="journal article" date="2012" name="MBio">
        <title>Comparative genome analysis of Trichophyton rubrum and related dermatophytes reveals candidate genes involved in infection.</title>
        <authorList>
            <person name="Martinez D.A."/>
            <person name="Oliver B.G."/>
            <person name="Graeser Y."/>
            <person name="Goldberg J.M."/>
            <person name="Li W."/>
            <person name="Martinez-Rossi N.M."/>
            <person name="Monod M."/>
            <person name="Shelest E."/>
            <person name="Barton R.C."/>
            <person name="Birch E."/>
            <person name="Brakhage A.A."/>
            <person name="Chen Z."/>
            <person name="Gurr S.J."/>
            <person name="Heiman D."/>
            <person name="Heitman J."/>
            <person name="Kosti I."/>
            <person name="Rossi A."/>
            <person name="Saif S."/>
            <person name="Samalova M."/>
            <person name="Saunders C.W."/>
            <person name="Shea T."/>
            <person name="Summerbell R.C."/>
            <person name="Xu J."/>
            <person name="Young S."/>
            <person name="Zeng Q."/>
            <person name="Birren B.W."/>
            <person name="Cuomo C.A."/>
            <person name="White T.C."/>
        </authorList>
    </citation>
    <scope>NUCLEOTIDE SEQUENCE [LARGE SCALE GENOMIC DNA]</scope>
    <source>
        <strain evidence="2">ATCC MYA-4604 / CBS 118893</strain>
    </source>
</reference>
<dbReference type="InParanoid" id="E4UXF6"/>